<feature type="region of interest" description="Disordered" evidence="1">
    <location>
        <begin position="150"/>
        <end position="170"/>
    </location>
</feature>
<feature type="region of interest" description="Disordered" evidence="1">
    <location>
        <begin position="113"/>
        <end position="138"/>
    </location>
</feature>
<reference evidence="2 3" key="1">
    <citation type="journal article" date="2023" name="G3 (Bethesda)">
        <title>A chromosome-length genome assembly and annotation of blackberry (Rubus argutus, cv. 'Hillquist').</title>
        <authorList>
            <person name="Bruna T."/>
            <person name="Aryal R."/>
            <person name="Dudchenko O."/>
            <person name="Sargent D.J."/>
            <person name="Mead D."/>
            <person name="Buti M."/>
            <person name="Cavallini A."/>
            <person name="Hytonen T."/>
            <person name="Andres J."/>
            <person name="Pham M."/>
            <person name="Weisz D."/>
            <person name="Mascagni F."/>
            <person name="Usai G."/>
            <person name="Natali L."/>
            <person name="Bassil N."/>
            <person name="Fernandez G.E."/>
            <person name="Lomsadze A."/>
            <person name="Armour M."/>
            <person name="Olukolu B."/>
            <person name="Poorten T."/>
            <person name="Britton C."/>
            <person name="Davik J."/>
            <person name="Ashrafi H."/>
            <person name="Aiden E.L."/>
            <person name="Borodovsky M."/>
            <person name="Worthington M."/>
        </authorList>
    </citation>
    <scope>NUCLEOTIDE SEQUENCE [LARGE SCALE GENOMIC DNA]</scope>
    <source>
        <strain evidence="2">PI 553951</strain>
    </source>
</reference>
<evidence type="ECO:0000313" key="2">
    <source>
        <dbReference type="EMBL" id="KAK9914458.1"/>
    </source>
</evidence>
<name>A0AAW1W1S7_RUBAR</name>
<keyword evidence="3" id="KW-1185">Reference proteome</keyword>
<protein>
    <submittedName>
        <fullName evidence="2">Uncharacterized protein</fullName>
    </submittedName>
</protein>
<feature type="region of interest" description="Disordered" evidence="1">
    <location>
        <begin position="70"/>
        <end position="94"/>
    </location>
</feature>
<comment type="caution">
    <text evidence="2">The sequence shown here is derived from an EMBL/GenBank/DDBJ whole genome shotgun (WGS) entry which is preliminary data.</text>
</comment>
<organism evidence="2 3">
    <name type="scientific">Rubus argutus</name>
    <name type="common">Southern blackberry</name>
    <dbReference type="NCBI Taxonomy" id="59490"/>
    <lineage>
        <taxon>Eukaryota</taxon>
        <taxon>Viridiplantae</taxon>
        <taxon>Streptophyta</taxon>
        <taxon>Embryophyta</taxon>
        <taxon>Tracheophyta</taxon>
        <taxon>Spermatophyta</taxon>
        <taxon>Magnoliopsida</taxon>
        <taxon>eudicotyledons</taxon>
        <taxon>Gunneridae</taxon>
        <taxon>Pentapetalae</taxon>
        <taxon>rosids</taxon>
        <taxon>fabids</taxon>
        <taxon>Rosales</taxon>
        <taxon>Rosaceae</taxon>
        <taxon>Rosoideae</taxon>
        <taxon>Rosoideae incertae sedis</taxon>
        <taxon>Rubus</taxon>
    </lineage>
</organism>
<proteinExistence type="predicted"/>
<dbReference type="Proteomes" id="UP001457282">
    <property type="component" value="Unassembled WGS sequence"/>
</dbReference>
<dbReference type="EMBL" id="JBEDUW010000007">
    <property type="protein sequence ID" value="KAK9914458.1"/>
    <property type="molecule type" value="Genomic_DNA"/>
</dbReference>
<sequence length="231" mass="24818">MAFFMGLENEGPVLGSKGTENQDIPGNTVVANGGSNRTVLLTGLKNERPVLTGEKDMVICKEAFTGNEDGNEIIQPKGKRGRPKGLKHKKSASGNEIREVPREIMGAMSAGNQTDHMSLGNGRSNLAGKEDGDGGIPMETSVAIEVGNESVQVKKKRGRPKGGSKTKKKDLAVADDQGLPTMLWAVMKVLPRLFQQVSKMVGLNLQESKLWECLVKSIVGMTSKQRMSVAD</sequence>
<feature type="compositionally biased region" description="Polar residues" evidence="1">
    <location>
        <begin position="113"/>
        <end position="124"/>
    </location>
</feature>
<accession>A0AAW1W1S7</accession>
<feature type="compositionally biased region" description="Basic residues" evidence="1">
    <location>
        <begin position="153"/>
        <end position="168"/>
    </location>
</feature>
<gene>
    <name evidence="2" type="ORF">M0R45_038238</name>
</gene>
<feature type="compositionally biased region" description="Basic residues" evidence="1">
    <location>
        <begin position="77"/>
        <end position="91"/>
    </location>
</feature>
<evidence type="ECO:0000256" key="1">
    <source>
        <dbReference type="SAM" id="MobiDB-lite"/>
    </source>
</evidence>
<evidence type="ECO:0000313" key="3">
    <source>
        <dbReference type="Proteomes" id="UP001457282"/>
    </source>
</evidence>
<dbReference type="AlphaFoldDB" id="A0AAW1W1S7"/>